<dbReference type="UniPathway" id="UPA00028">
    <property type="reaction ID" value="UER00005"/>
</dbReference>
<dbReference type="RefSeq" id="WP_094545439.1">
    <property type="nucleotide sequence ID" value="NZ_MQWB01000001.1"/>
</dbReference>
<evidence type="ECO:0000256" key="7">
    <source>
        <dbReference type="ARBA" id="ARBA00048258"/>
    </source>
</evidence>
<comment type="pathway">
    <text evidence="1 8">Cofactor biosynthesis; (R)-pantothenate biosynthesis; (R)-pantothenate from (R)-pantoate and beta-alanine: step 1/1.</text>
</comment>
<comment type="subunit">
    <text evidence="8">Homodimer.</text>
</comment>
<accession>A0A259TVM8</accession>
<comment type="subcellular location">
    <subcellularLocation>
        <location evidence="8">Cytoplasm</location>
    </subcellularLocation>
</comment>
<keyword evidence="10" id="KW-1185">Reference proteome</keyword>
<dbReference type="NCBIfam" id="TIGR00018">
    <property type="entry name" value="panC"/>
    <property type="match status" value="1"/>
</dbReference>
<dbReference type="HAMAP" id="MF_00158">
    <property type="entry name" value="PanC"/>
    <property type="match status" value="1"/>
</dbReference>
<evidence type="ECO:0000256" key="1">
    <source>
        <dbReference type="ARBA" id="ARBA00004990"/>
    </source>
</evidence>
<comment type="miscellaneous">
    <text evidence="8">The reaction proceeds by a bi uni uni bi ping pong mechanism.</text>
</comment>
<dbReference type="GO" id="GO:0005524">
    <property type="term" value="F:ATP binding"/>
    <property type="evidence" value="ECO:0007669"/>
    <property type="project" value="UniProtKB-KW"/>
</dbReference>
<dbReference type="SUPFAM" id="SSF52374">
    <property type="entry name" value="Nucleotidylyl transferase"/>
    <property type="match status" value="1"/>
</dbReference>
<feature type="binding site" evidence="8">
    <location>
        <position position="183"/>
    </location>
    <ligand>
        <name>ATP</name>
        <dbReference type="ChEBI" id="CHEBI:30616"/>
    </ligand>
</feature>
<dbReference type="GO" id="GO:0005829">
    <property type="term" value="C:cytosol"/>
    <property type="evidence" value="ECO:0007669"/>
    <property type="project" value="TreeGrafter"/>
</dbReference>
<protein>
    <recommendedName>
        <fullName evidence="8">Pantothenate synthetase</fullName>
        <shortName evidence="8">PS</shortName>
        <ecNumber evidence="8">6.3.2.1</ecNumber>
    </recommendedName>
    <alternativeName>
        <fullName evidence="8">Pantoate--beta-alanine ligase</fullName>
    </alternativeName>
    <alternativeName>
        <fullName evidence="8">Pantoate-activating enzyme</fullName>
    </alternativeName>
</protein>
<feature type="binding site" evidence="8">
    <location>
        <position position="160"/>
    </location>
    <ligand>
        <name>(R)-pantoate</name>
        <dbReference type="ChEBI" id="CHEBI:15980"/>
    </ligand>
</feature>
<proteinExistence type="inferred from homology"/>
<dbReference type="PANTHER" id="PTHR21299:SF1">
    <property type="entry name" value="PANTOATE--BETA-ALANINE LIGASE"/>
    <property type="match status" value="1"/>
</dbReference>
<feature type="binding site" evidence="8">
    <location>
        <position position="64"/>
    </location>
    <ligand>
        <name>(R)-pantoate</name>
        <dbReference type="ChEBI" id="CHEBI:15980"/>
    </ligand>
</feature>
<dbReference type="FunCoup" id="A0A259TVM8">
    <property type="interactions" value="507"/>
</dbReference>
<dbReference type="EC" id="6.3.2.1" evidence="8"/>
<dbReference type="PANTHER" id="PTHR21299">
    <property type="entry name" value="CYTIDYLATE KINASE/PANTOATE-BETA-ALANINE LIGASE"/>
    <property type="match status" value="1"/>
</dbReference>
<name>A0A259TVM8_9BACT</name>
<dbReference type="EMBL" id="MQWB01000001">
    <property type="protein sequence ID" value="OZC01819.1"/>
    <property type="molecule type" value="Genomic_DNA"/>
</dbReference>
<dbReference type="InterPro" id="IPR042176">
    <property type="entry name" value="Pantoate_ligase_C"/>
</dbReference>
<dbReference type="Pfam" id="PF02569">
    <property type="entry name" value="Pantoate_ligase"/>
    <property type="match status" value="1"/>
</dbReference>
<dbReference type="Gene3D" id="3.40.50.620">
    <property type="entry name" value="HUPs"/>
    <property type="match status" value="1"/>
</dbReference>
<dbReference type="CDD" id="cd00560">
    <property type="entry name" value="PanC"/>
    <property type="match status" value="1"/>
</dbReference>
<comment type="caution">
    <text evidence="9">The sequence shown here is derived from an EMBL/GenBank/DDBJ whole genome shotgun (WGS) entry which is preliminary data.</text>
</comment>
<dbReference type="Gene3D" id="3.30.1300.10">
    <property type="entry name" value="Pantoate-beta-alanine ligase, C-terminal domain"/>
    <property type="match status" value="1"/>
</dbReference>
<evidence type="ECO:0000256" key="4">
    <source>
        <dbReference type="ARBA" id="ARBA00022655"/>
    </source>
</evidence>
<dbReference type="GO" id="GO:0004592">
    <property type="term" value="F:pantoate-beta-alanine ligase activity"/>
    <property type="evidence" value="ECO:0007669"/>
    <property type="project" value="UniProtKB-UniRule"/>
</dbReference>
<evidence type="ECO:0000313" key="10">
    <source>
        <dbReference type="Proteomes" id="UP000216446"/>
    </source>
</evidence>
<comment type="catalytic activity">
    <reaction evidence="7 8">
        <text>(R)-pantoate + beta-alanine + ATP = (R)-pantothenate + AMP + diphosphate + H(+)</text>
        <dbReference type="Rhea" id="RHEA:10912"/>
        <dbReference type="ChEBI" id="CHEBI:15378"/>
        <dbReference type="ChEBI" id="CHEBI:15980"/>
        <dbReference type="ChEBI" id="CHEBI:29032"/>
        <dbReference type="ChEBI" id="CHEBI:30616"/>
        <dbReference type="ChEBI" id="CHEBI:33019"/>
        <dbReference type="ChEBI" id="CHEBI:57966"/>
        <dbReference type="ChEBI" id="CHEBI:456215"/>
        <dbReference type="EC" id="6.3.2.1"/>
    </reaction>
</comment>
<dbReference type="InterPro" id="IPR014729">
    <property type="entry name" value="Rossmann-like_a/b/a_fold"/>
</dbReference>
<evidence type="ECO:0000256" key="2">
    <source>
        <dbReference type="ARBA" id="ARBA00009256"/>
    </source>
</evidence>
<evidence type="ECO:0000256" key="8">
    <source>
        <dbReference type="HAMAP-Rule" id="MF_00158"/>
    </source>
</evidence>
<dbReference type="AlphaFoldDB" id="A0A259TVM8"/>
<dbReference type="InterPro" id="IPR003721">
    <property type="entry name" value="Pantoate_ligase"/>
</dbReference>
<feature type="binding site" evidence="8">
    <location>
        <begin position="30"/>
        <end position="37"/>
    </location>
    <ligand>
        <name>ATP</name>
        <dbReference type="ChEBI" id="CHEBI:30616"/>
    </ligand>
</feature>
<comment type="similarity">
    <text evidence="2 8">Belongs to the pantothenate synthetase family.</text>
</comment>
<evidence type="ECO:0000256" key="5">
    <source>
        <dbReference type="ARBA" id="ARBA00022741"/>
    </source>
</evidence>
<keyword evidence="4 8" id="KW-0566">Pantothenate biosynthesis</keyword>
<keyword evidence="5 8" id="KW-0547">Nucleotide-binding</keyword>
<feature type="binding site" evidence="8">
    <location>
        <begin position="191"/>
        <end position="194"/>
    </location>
    <ligand>
        <name>ATP</name>
        <dbReference type="ChEBI" id="CHEBI:30616"/>
    </ligand>
</feature>
<sequence length="301" mass="32270">MDTITTVAAMQAEADAARCDGRRLALIPTMGALHDGHLALVRHAREQVGPEGHVTVSIFVNPTQFGPGEDFDAYPRTLDADREALLASGAGVDAVFAPEAREMYPFGLPPLATVQVAEMGWYLCGASRPGHFDGVTSVVTRLYLACRPHLAVFGQKDAQQLAILRRMTRELGFGIEVVGHPIVREEDGLALSSRNRYLSPEERRQATVLSRALFAASHAAGQGERSADVLRSAMREQIALAPQARIDYAEIVDADTLLPADTLNPQGASGGRYLAAVAAFVGETRLIDNVTLRVGDSGRGD</sequence>
<dbReference type="InParanoid" id="A0A259TVM8"/>
<dbReference type="OrthoDB" id="9773087at2"/>
<comment type="function">
    <text evidence="8">Catalyzes the condensation of pantoate with beta-alanine in an ATP-dependent reaction via a pantoyl-adenylate intermediate.</text>
</comment>
<feature type="active site" description="Proton donor" evidence="8">
    <location>
        <position position="37"/>
    </location>
</feature>
<evidence type="ECO:0000256" key="3">
    <source>
        <dbReference type="ARBA" id="ARBA00022598"/>
    </source>
</evidence>
<keyword evidence="3 8" id="KW-0436">Ligase</keyword>
<organism evidence="9 10">
    <name type="scientific">Rubricoccus marinus</name>
    <dbReference type="NCBI Taxonomy" id="716817"/>
    <lineage>
        <taxon>Bacteria</taxon>
        <taxon>Pseudomonadati</taxon>
        <taxon>Rhodothermota</taxon>
        <taxon>Rhodothermia</taxon>
        <taxon>Rhodothermales</taxon>
        <taxon>Rubricoccaceae</taxon>
        <taxon>Rubricoccus</taxon>
    </lineage>
</organism>
<keyword evidence="8" id="KW-0963">Cytoplasm</keyword>
<evidence type="ECO:0000313" key="9">
    <source>
        <dbReference type="EMBL" id="OZC01819.1"/>
    </source>
</evidence>
<feature type="binding site" evidence="8">
    <location>
        <position position="64"/>
    </location>
    <ligand>
        <name>beta-alanine</name>
        <dbReference type="ChEBI" id="CHEBI:57966"/>
    </ligand>
</feature>
<gene>
    <name evidence="8" type="primary">panC</name>
    <name evidence="9" type="ORF">BSZ36_01735</name>
</gene>
<keyword evidence="6 8" id="KW-0067">ATP-binding</keyword>
<evidence type="ECO:0000256" key="6">
    <source>
        <dbReference type="ARBA" id="ARBA00022840"/>
    </source>
</evidence>
<dbReference type="Proteomes" id="UP000216446">
    <property type="component" value="Unassembled WGS sequence"/>
</dbReference>
<dbReference type="GO" id="GO:0015940">
    <property type="term" value="P:pantothenate biosynthetic process"/>
    <property type="evidence" value="ECO:0007669"/>
    <property type="project" value="UniProtKB-UniRule"/>
</dbReference>
<reference evidence="9 10" key="1">
    <citation type="submission" date="2016-11" db="EMBL/GenBank/DDBJ databases">
        <title>Study of marine rhodopsin-containing bacteria.</title>
        <authorList>
            <person name="Yoshizawa S."/>
            <person name="Kumagai Y."/>
            <person name="Kogure K."/>
        </authorList>
    </citation>
    <scope>NUCLEOTIDE SEQUENCE [LARGE SCALE GENOMIC DNA]</scope>
    <source>
        <strain evidence="9 10">SG-29</strain>
    </source>
</reference>
<feature type="binding site" evidence="8">
    <location>
        <begin position="154"/>
        <end position="157"/>
    </location>
    <ligand>
        <name>ATP</name>
        <dbReference type="ChEBI" id="CHEBI:30616"/>
    </ligand>
</feature>